<feature type="transmembrane region" description="Helical" evidence="1">
    <location>
        <begin position="49"/>
        <end position="74"/>
    </location>
</feature>
<keyword evidence="1" id="KW-0812">Transmembrane</keyword>
<name>A0A0L0CEM6_LUCCU</name>
<proteinExistence type="predicted"/>
<dbReference type="EMBL" id="JRES01000487">
    <property type="protein sequence ID" value="KNC30858.1"/>
    <property type="molecule type" value="Genomic_DNA"/>
</dbReference>
<gene>
    <name evidence="3" type="ORF">FF38_01596</name>
</gene>
<dbReference type="Proteomes" id="UP000037069">
    <property type="component" value="Unassembled WGS sequence"/>
</dbReference>
<feature type="domain" description="DUF7027" evidence="2">
    <location>
        <begin position="16"/>
        <end position="109"/>
    </location>
</feature>
<feature type="transmembrane region" description="Helical" evidence="1">
    <location>
        <begin position="7"/>
        <end position="29"/>
    </location>
</feature>
<protein>
    <recommendedName>
        <fullName evidence="2">DUF7027 domain-containing protein</fullName>
    </recommendedName>
</protein>
<dbReference type="OrthoDB" id="8118226at2759"/>
<keyword evidence="4" id="KW-1185">Reference proteome</keyword>
<reference evidence="3 4" key="1">
    <citation type="journal article" date="2015" name="Nat. Commun.">
        <title>Lucilia cuprina genome unlocks parasitic fly biology to underpin future interventions.</title>
        <authorList>
            <person name="Anstead C.A."/>
            <person name="Korhonen P.K."/>
            <person name="Young N.D."/>
            <person name="Hall R.S."/>
            <person name="Jex A.R."/>
            <person name="Murali S.C."/>
            <person name="Hughes D.S."/>
            <person name="Lee S.F."/>
            <person name="Perry T."/>
            <person name="Stroehlein A.J."/>
            <person name="Ansell B.R."/>
            <person name="Breugelmans B."/>
            <person name="Hofmann A."/>
            <person name="Qu J."/>
            <person name="Dugan S."/>
            <person name="Lee S.L."/>
            <person name="Chao H."/>
            <person name="Dinh H."/>
            <person name="Han Y."/>
            <person name="Doddapaneni H.V."/>
            <person name="Worley K.C."/>
            <person name="Muzny D.M."/>
            <person name="Ioannidis P."/>
            <person name="Waterhouse R.M."/>
            <person name="Zdobnov E.M."/>
            <person name="James P.J."/>
            <person name="Bagnall N.H."/>
            <person name="Kotze A.C."/>
            <person name="Gibbs R.A."/>
            <person name="Richards S."/>
            <person name="Batterham P."/>
            <person name="Gasser R.B."/>
        </authorList>
    </citation>
    <scope>NUCLEOTIDE SEQUENCE [LARGE SCALE GENOMIC DNA]</scope>
    <source>
        <strain evidence="3 4">LS</strain>
        <tissue evidence="3">Full body</tissue>
    </source>
</reference>
<evidence type="ECO:0000259" key="2">
    <source>
        <dbReference type="Pfam" id="PF22954"/>
    </source>
</evidence>
<sequence>MKCWSRSTLGVVIGSINVLAYIICTVYIIDVLVDINRKQERTQQQNDVLALYNTIFVVLIVVCLILLLISSLMIMGIIKRRHKLMLPWLIITGISFVVNCARFVYHLILAIIAGIPLTTVLVVFIVGLVATAFAVLLLWPIYTLYGDIRKESNLKPGRVMQKTDKKFDYKPQPSYDI</sequence>
<evidence type="ECO:0000313" key="3">
    <source>
        <dbReference type="EMBL" id="KNC30858.1"/>
    </source>
</evidence>
<evidence type="ECO:0000256" key="1">
    <source>
        <dbReference type="SAM" id="Phobius"/>
    </source>
</evidence>
<accession>A0A0L0CEM6</accession>
<dbReference type="InterPro" id="IPR054291">
    <property type="entry name" value="DUF7027"/>
</dbReference>
<evidence type="ECO:0000313" key="4">
    <source>
        <dbReference type="Proteomes" id="UP000037069"/>
    </source>
</evidence>
<dbReference type="PANTHER" id="PTHR36694:SF11">
    <property type="entry name" value="LP21121P-RELATED"/>
    <property type="match status" value="1"/>
</dbReference>
<organism evidence="3 4">
    <name type="scientific">Lucilia cuprina</name>
    <name type="common">Green bottle fly</name>
    <name type="synonym">Australian sheep blowfly</name>
    <dbReference type="NCBI Taxonomy" id="7375"/>
    <lineage>
        <taxon>Eukaryota</taxon>
        <taxon>Metazoa</taxon>
        <taxon>Ecdysozoa</taxon>
        <taxon>Arthropoda</taxon>
        <taxon>Hexapoda</taxon>
        <taxon>Insecta</taxon>
        <taxon>Pterygota</taxon>
        <taxon>Neoptera</taxon>
        <taxon>Endopterygota</taxon>
        <taxon>Diptera</taxon>
        <taxon>Brachycera</taxon>
        <taxon>Muscomorpha</taxon>
        <taxon>Oestroidea</taxon>
        <taxon>Calliphoridae</taxon>
        <taxon>Luciliinae</taxon>
        <taxon>Lucilia</taxon>
    </lineage>
</organism>
<feature type="transmembrane region" description="Helical" evidence="1">
    <location>
        <begin position="121"/>
        <end position="145"/>
    </location>
</feature>
<keyword evidence="1" id="KW-1133">Transmembrane helix</keyword>
<dbReference type="PANTHER" id="PTHR36694">
    <property type="entry name" value="PASIFLORA 1, ISOFORM A-RELATED"/>
    <property type="match status" value="1"/>
</dbReference>
<dbReference type="AlphaFoldDB" id="A0A0L0CEM6"/>
<dbReference type="Pfam" id="PF22954">
    <property type="entry name" value="DUF7027"/>
    <property type="match status" value="1"/>
</dbReference>
<feature type="transmembrane region" description="Helical" evidence="1">
    <location>
        <begin position="86"/>
        <end position="115"/>
    </location>
</feature>
<comment type="caution">
    <text evidence="3">The sequence shown here is derived from an EMBL/GenBank/DDBJ whole genome shotgun (WGS) entry which is preliminary data.</text>
</comment>
<keyword evidence="1" id="KW-0472">Membrane</keyword>